<evidence type="ECO:0000313" key="1">
    <source>
        <dbReference type="EMBL" id="PHN07531.1"/>
    </source>
</evidence>
<organism evidence="1 2">
    <name type="scientific">Flavilitoribacter nigricans (strain ATCC 23147 / DSM 23189 / NBRC 102662 / NCIMB 1420 / SS-2)</name>
    <name type="common">Lewinella nigricans</name>
    <dbReference type="NCBI Taxonomy" id="1122177"/>
    <lineage>
        <taxon>Bacteria</taxon>
        <taxon>Pseudomonadati</taxon>
        <taxon>Bacteroidota</taxon>
        <taxon>Saprospiria</taxon>
        <taxon>Saprospirales</taxon>
        <taxon>Lewinellaceae</taxon>
        <taxon>Flavilitoribacter</taxon>
    </lineage>
</organism>
<reference evidence="1 2" key="1">
    <citation type="submission" date="2017-10" db="EMBL/GenBank/DDBJ databases">
        <title>The draft genome sequence of Lewinella nigricans NBRC 102662.</title>
        <authorList>
            <person name="Wang K."/>
        </authorList>
    </citation>
    <scope>NUCLEOTIDE SEQUENCE [LARGE SCALE GENOMIC DNA]</scope>
    <source>
        <strain evidence="1 2">NBRC 102662</strain>
    </source>
</reference>
<comment type="caution">
    <text evidence="1">The sequence shown here is derived from an EMBL/GenBank/DDBJ whole genome shotgun (WGS) entry which is preliminary data.</text>
</comment>
<name>A0A2D0NGA8_FLAN2</name>
<gene>
    <name evidence="1" type="ORF">CRP01_05365</name>
</gene>
<keyword evidence="2" id="KW-1185">Reference proteome</keyword>
<dbReference type="RefSeq" id="WP_099148981.1">
    <property type="nucleotide sequence ID" value="NZ_PDUD01000009.1"/>
</dbReference>
<sequence length="103" mass="11542">MIFNIAVENGPDFPAGLSAQNKVHAALAGNLPMAPAADSQLVYTWYSEHNLGNWTASTGLNWNDYRVPYRGLYTLQAKLEYFRKGSRRPYAAFWSNKLTVNAT</sequence>
<protein>
    <submittedName>
        <fullName evidence="1">Uncharacterized protein</fullName>
    </submittedName>
</protein>
<dbReference type="AlphaFoldDB" id="A0A2D0NGA8"/>
<dbReference type="EMBL" id="PDUD01000009">
    <property type="protein sequence ID" value="PHN07531.1"/>
    <property type="molecule type" value="Genomic_DNA"/>
</dbReference>
<proteinExistence type="predicted"/>
<dbReference type="Proteomes" id="UP000223913">
    <property type="component" value="Unassembled WGS sequence"/>
</dbReference>
<accession>A0A2D0NGA8</accession>
<evidence type="ECO:0000313" key="2">
    <source>
        <dbReference type="Proteomes" id="UP000223913"/>
    </source>
</evidence>